<dbReference type="AlphaFoldDB" id="A0A0L8MCJ5"/>
<name>A0A0L8MCJ5_STRVG</name>
<dbReference type="InterPro" id="IPR016181">
    <property type="entry name" value="Acyl_CoA_acyltransferase"/>
</dbReference>
<feature type="compositionally biased region" description="Acidic residues" evidence="1">
    <location>
        <begin position="258"/>
        <end position="272"/>
    </location>
</feature>
<gene>
    <name evidence="2" type="ORF">ADK75_21635</name>
</gene>
<evidence type="ECO:0000256" key="1">
    <source>
        <dbReference type="SAM" id="MobiDB-lite"/>
    </source>
</evidence>
<reference evidence="3" key="1">
    <citation type="submission" date="2015-07" db="EMBL/GenBank/DDBJ databases">
        <authorList>
            <consortium name="Consortium for Microbial Forensics and Genomics (microFORGE)"/>
            <person name="Knight B.M."/>
            <person name="Roberts D.P."/>
            <person name="Lin D."/>
            <person name="Hari K."/>
            <person name="Fletcher J."/>
            <person name="Melcher U."/>
            <person name="Blagden T."/>
            <person name="Winegar R.A."/>
        </authorList>
    </citation>
    <scope>NUCLEOTIDE SEQUENCE [LARGE SCALE GENOMIC DNA]</scope>
    <source>
        <strain evidence="3">NRRL B-1447</strain>
    </source>
</reference>
<comment type="caution">
    <text evidence="2">The sequence shown here is derived from an EMBL/GenBank/DDBJ whole genome shotgun (WGS) entry which is preliminary data.</text>
</comment>
<dbReference type="PATRIC" id="fig|1961.12.peg.4873"/>
<evidence type="ECO:0000313" key="2">
    <source>
        <dbReference type="EMBL" id="KOG48110.1"/>
    </source>
</evidence>
<dbReference type="Gene3D" id="3.40.630.30">
    <property type="match status" value="1"/>
</dbReference>
<proteinExistence type="predicted"/>
<sequence length="395" mass="44058">MERLERAQDLPRQVWDELAPADDPMWGRDVFTAMQRAEIGPDVYAYLLVREDGRPFALLPLSAVHGLRLDRVVGPRERRLMAPVARAFPRLVRVPMLFCGNFLGQGHVMGRGRLPAAAARLLVREVMDFARGHRLGTVVFKDFAPDGLDALRPGLDEQGFFTVASLPDTQLALGQPDFEAYLASLPAKPRRNARNKIRKFHRQDDLRMEVLDEFGHLVPEMMGLYRQVMDRADQTLDVLDEAFVRALSDSKAAGAGAEDGEGQGDGDCEGDGEGARTEQRLVACFEGERLVGYLHCLFRGRGAVGARIGMDYGLAHRARLYHNLHYAAIELAIARGCRHIRFAQTAYEPKREFGCELVEQSYALNHTGRLPRTILRLLLPPALEAARAQALAPRS</sequence>
<dbReference type="EMBL" id="LGUV01000311">
    <property type="protein sequence ID" value="KOG48110.1"/>
    <property type="molecule type" value="Genomic_DNA"/>
</dbReference>
<accession>A0A0L8MCJ5</accession>
<evidence type="ECO:0000313" key="3">
    <source>
        <dbReference type="Proteomes" id="UP000037084"/>
    </source>
</evidence>
<dbReference type="SUPFAM" id="SSF55729">
    <property type="entry name" value="Acyl-CoA N-acyltransferases (Nat)"/>
    <property type="match status" value="1"/>
</dbReference>
<organism evidence="2 3">
    <name type="scientific">Streptomyces virginiae</name>
    <name type="common">Streptomyces cinnamonensis</name>
    <dbReference type="NCBI Taxonomy" id="1961"/>
    <lineage>
        <taxon>Bacteria</taxon>
        <taxon>Bacillati</taxon>
        <taxon>Actinomycetota</taxon>
        <taxon>Actinomycetes</taxon>
        <taxon>Kitasatosporales</taxon>
        <taxon>Streptomycetaceae</taxon>
        <taxon>Streptomyces</taxon>
    </lineage>
</organism>
<feature type="region of interest" description="Disordered" evidence="1">
    <location>
        <begin position="254"/>
        <end position="273"/>
    </location>
</feature>
<dbReference type="Proteomes" id="UP000037084">
    <property type="component" value="Unassembled WGS sequence"/>
</dbReference>
<protein>
    <submittedName>
        <fullName evidence="2">Uncharacterized protein</fullName>
    </submittedName>
</protein>